<name>A0ACB8USA9_9EURO</name>
<evidence type="ECO:0000313" key="1">
    <source>
        <dbReference type="EMBL" id="KAI2382511.1"/>
    </source>
</evidence>
<gene>
    <name evidence="1" type="ORF">LOY88_005957</name>
</gene>
<proteinExistence type="predicted"/>
<protein>
    <submittedName>
        <fullName evidence="1">Uncharacterized protein</fullName>
    </submittedName>
</protein>
<accession>A0ACB8USA9</accession>
<sequence>MPSQFDTIAGRYNYVKNTPIGTMLQATVNSIVGDVEGCRVLDLACGTGHHSRRLLERGAKEVVGLDQSEGMIAKARELSEGDKRLRFRVADCREPFDEGEFDLVLAALLLNYASNEKELLGMWQNIANSMKPGGRCAGVVPTPSAKGYPREYSKYGIDIKQLEPVEGGFIYKASFMTDPLNTFETYFREESVFGKGAAKVGLCNLKWHTTTDPKDPRFDYQEYQQAPIFSAFTATKRPSD</sequence>
<comment type="caution">
    <text evidence="1">The sequence shown here is derived from an EMBL/GenBank/DDBJ whole genome shotgun (WGS) entry which is preliminary data.</text>
</comment>
<dbReference type="EMBL" id="JALBCA010000120">
    <property type="protein sequence ID" value="KAI2382511.1"/>
    <property type="molecule type" value="Genomic_DNA"/>
</dbReference>
<organism evidence="1">
    <name type="scientific">Ophidiomyces ophidiicola</name>
    <dbReference type="NCBI Taxonomy" id="1387563"/>
    <lineage>
        <taxon>Eukaryota</taxon>
        <taxon>Fungi</taxon>
        <taxon>Dikarya</taxon>
        <taxon>Ascomycota</taxon>
        <taxon>Pezizomycotina</taxon>
        <taxon>Eurotiomycetes</taxon>
        <taxon>Eurotiomycetidae</taxon>
        <taxon>Onygenales</taxon>
        <taxon>Onygenaceae</taxon>
        <taxon>Ophidiomyces</taxon>
    </lineage>
</organism>
<reference evidence="1" key="1">
    <citation type="journal article" date="2022" name="bioRxiv">
        <title>Population genetic analysis of Ophidiomyces ophidiicola, the causative agent of snake fungal disease, indicates recent introductions to the USA.</title>
        <authorList>
            <person name="Ladner J.T."/>
            <person name="Palmer J.M."/>
            <person name="Ettinger C.L."/>
            <person name="Stajich J.E."/>
            <person name="Farrell T.M."/>
            <person name="Glorioso B.M."/>
            <person name="Lawson B."/>
            <person name="Price S.J."/>
            <person name="Stengle A.G."/>
            <person name="Grear D.A."/>
            <person name="Lorch J.M."/>
        </authorList>
    </citation>
    <scope>NUCLEOTIDE SEQUENCE</scope>
    <source>
        <strain evidence="1">NWHC 24266-5</strain>
    </source>
</reference>